<dbReference type="InterPro" id="IPR036259">
    <property type="entry name" value="MFS_trans_sf"/>
</dbReference>
<evidence type="ECO:0000256" key="2">
    <source>
        <dbReference type="ARBA" id="ARBA00022692"/>
    </source>
</evidence>
<evidence type="ECO:0008006" key="8">
    <source>
        <dbReference type="Google" id="ProtNLM"/>
    </source>
</evidence>
<protein>
    <recommendedName>
        <fullName evidence="8">Major facilitator superfamily (MFS) profile domain-containing protein</fullName>
    </recommendedName>
</protein>
<dbReference type="InterPro" id="IPR049680">
    <property type="entry name" value="FLVCR1-2_SLC49-like"/>
</dbReference>
<dbReference type="AlphaFoldDB" id="A0A8S1HMQ9"/>
<feature type="transmembrane region" description="Helical" evidence="5">
    <location>
        <begin position="20"/>
        <end position="39"/>
    </location>
</feature>
<proteinExistence type="predicted"/>
<evidence type="ECO:0000256" key="3">
    <source>
        <dbReference type="ARBA" id="ARBA00022989"/>
    </source>
</evidence>
<accession>A0A8S1HMQ9</accession>
<feature type="transmembrane region" description="Helical" evidence="5">
    <location>
        <begin position="421"/>
        <end position="440"/>
    </location>
</feature>
<name>A0A8S1HMQ9_9PELO</name>
<dbReference type="Proteomes" id="UP000835052">
    <property type="component" value="Unassembled WGS sequence"/>
</dbReference>
<keyword evidence="4 5" id="KW-0472">Membrane</keyword>
<organism evidence="6 7">
    <name type="scientific">Caenorhabditis auriculariae</name>
    <dbReference type="NCBI Taxonomy" id="2777116"/>
    <lineage>
        <taxon>Eukaryota</taxon>
        <taxon>Metazoa</taxon>
        <taxon>Ecdysozoa</taxon>
        <taxon>Nematoda</taxon>
        <taxon>Chromadorea</taxon>
        <taxon>Rhabditida</taxon>
        <taxon>Rhabditina</taxon>
        <taxon>Rhabditomorpha</taxon>
        <taxon>Rhabditoidea</taxon>
        <taxon>Rhabditidae</taxon>
        <taxon>Peloderinae</taxon>
        <taxon>Caenorhabditis</taxon>
    </lineage>
</organism>
<evidence type="ECO:0000256" key="1">
    <source>
        <dbReference type="ARBA" id="ARBA00004141"/>
    </source>
</evidence>
<dbReference type="PANTHER" id="PTHR10924:SF8">
    <property type="entry name" value="MFS DOMAIN-CONTAINING PROTEIN-RELATED"/>
    <property type="match status" value="1"/>
</dbReference>
<evidence type="ECO:0000313" key="6">
    <source>
        <dbReference type="EMBL" id="CAD6196520.1"/>
    </source>
</evidence>
<keyword evidence="7" id="KW-1185">Reference proteome</keyword>
<dbReference type="Pfam" id="PF07690">
    <property type="entry name" value="MFS_1"/>
    <property type="match status" value="1"/>
</dbReference>
<dbReference type="GO" id="GO:0022857">
    <property type="term" value="F:transmembrane transporter activity"/>
    <property type="evidence" value="ECO:0007669"/>
    <property type="project" value="InterPro"/>
</dbReference>
<reference evidence="6" key="1">
    <citation type="submission" date="2020-10" db="EMBL/GenBank/DDBJ databases">
        <authorList>
            <person name="Kikuchi T."/>
        </authorList>
    </citation>
    <scope>NUCLEOTIDE SEQUENCE</scope>
    <source>
        <strain evidence="6">NKZ352</strain>
    </source>
</reference>
<feature type="transmembrane region" description="Helical" evidence="5">
    <location>
        <begin position="345"/>
        <end position="369"/>
    </location>
</feature>
<evidence type="ECO:0000256" key="5">
    <source>
        <dbReference type="SAM" id="Phobius"/>
    </source>
</evidence>
<dbReference type="PANTHER" id="PTHR10924">
    <property type="entry name" value="MAJOR FACILITATOR SUPERFAMILY PROTEIN-RELATED"/>
    <property type="match status" value="1"/>
</dbReference>
<feature type="transmembrane region" description="Helical" evidence="5">
    <location>
        <begin position="286"/>
        <end position="305"/>
    </location>
</feature>
<comment type="subcellular location">
    <subcellularLocation>
        <location evidence="1">Membrane</location>
        <topology evidence="1">Multi-pass membrane protein</topology>
    </subcellularLocation>
</comment>
<feature type="transmembrane region" description="Helical" evidence="5">
    <location>
        <begin position="59"/>
        <end position="81"/>
    </location>
</feature>
<dbReference type="OrthoDB" id="422206at2759"/>
<feature type="transmembrane region" description="Helical" evidence="5">
    <location>
        <begin position="251"/>
        <end position="274"/>
    </location>
</feature>
<sequence length="486" mass="54116">MTSEPLIEQANYRVYPERWAVLSACAILSMTNIMQWVSYSTIEAQADSYYCPVGGNCGAAFMSNQIFQISAVLLGVGGMYFTSRHCVLKSIRVAASLSLFGALIRMWAAYPGVECNNIRLGLLYAGTFISSISQVLFLIIPSKIGRIWFPERQRTMANVVNINAVQLGLIFGSLLPLFLIDNDAETLPQRSSNILRINAIIAFLCFIPTVMSIFTTSEAPPTPPSLSSTSTVGETMPFFESIGTCLKNGQFLVVSFIFTVAFASQVCTLHATTILDWRGYSLQGSVVSVGFACAIIGCQLAGFLVDRTGLYKEVVKASSVLSFVSVVTLRFYFNIEDPTWMHSAIIYILFGVIHIFMMIQAPICIEMGVEITFPVDETISTGILILLSNIWMLLLYFIMHWSENWSFWYDHEGKKNWKVSMDIWAFSLLLSVFVSLVFLWPKYKRTLLDNGDEDILAEIRTLEAVAEVESNSKSKTRSSTISGSIE</sequence>
<feature type="transmembrane region" description="Helical" evidence="5">
    <location>
        <begin position="381"/>
        <end position="401"/>
    </location>
</feature>
<evidence type="ECO:0000313" key="7">
    <source>
        <dbReference type="Proteomes" id="UP000835052"/>
    </source>
</evidence>
<feature type="transmembrane region" description="Helical" evidence="5">
    <location>
        <begin position="194"/>
        <end position="214"/>
    </location>
</feature>
<keyword evidence="2 5" id="KW-0812">Transmembrane</keyword>
<comment type="caution">
    <text evidence="6">The sequence shown here is derived from an EMBL/GenBank/DDBJ whole genome shotgun (WGS) entry which is preliminary data.</text>
</comment>
<feature type="transmembrane region" description="Helical" evidence="5">
    <location>
        <begin position="314"/>
        <end position="333"/>
    </location>
</feature>
<dbReference type="SUPFAM" id="SSF103473">
    <property type="entry name" value="MFS general substrate transporter"/>
    <property type="match status" value="1"/>
</dbReference>
<feature type="transmembrane region" description="Helical" evidence="5">
    <location>
        <begin position="122"/>
        <end position="140"/>
    </location>
</feature>
<feature type="transmembrane region" description="Helical" evidence="5">
    <location>
        <begin position="160"/>
        <end position="179"/>
    </location>
</feature>
<gene>
    <name evidence="6" type="ORF">CAUJ_LOCUS12434</name>
</gene>
<dbReference type="InterPro" id="IPR011701">
    <property type="entry name" value="MFS"/>
</dbReference>
<dbReference type="EMBL" id="CAJGYM010000074">
    <property type="protein sequence ID" value="CAD6196520.1"/>
    <property type="molecule type" value="Genomic_DNA"/>
</dbReference>
<evidence type="ECO:0000256" key="4">
    <source>
        <dbReference type="ARBA" id="ARBA00023136"/>
    </source>
</evidence>
<keyword evidence="3 5" id="KW-1133">Transmembrane helix</keyword>
<dbReference type="GO" id="GO:0016020">
    <property type="term" value="C:membrane"/>
    <property type="evidence" value="ECO:0007669"/>
    <property type="project" value="UniProtKB-SubCell"/>
</dbReference>
<feature type="transmembrane region" description="Helical" evidence="5">
    <location>
        <begin position="93"/>
        <end position="110"/>
    </location>
</feature>